<protein>
    <submittedName>
        <fullName evidence="6">MBL fold metallo-hydrolase</fullName>
    </submittedName>
</protein>
<organism evidence="6 7">
    <name type="scientific">Plantactinospora solaniradicis</name>
    <dbReference type="NCBI Taxonomy" id="1723736"/>
    <lineage>
        <taxon>Bacteria</taxon>
        <taxon>Bacillati</taxon>
        <taxon>Actinomycetota</taxon>
        <taxon>Actinomycetes</taxon>
        <taxon>Micromonosporales</taxon>
        <taxon>Micromonosporaceae</taxon>
        <taxon>Plantactinospora</taxon>
    </lineage>
</organism>
<dbReference type="Pfam" id="PF00753">
    <property type="entry name" value="Lactamase_B"/>
    <property type="match status" value="1"/>
</dbReference>
<accession>A0ABW1KER0</accession>
<keyword evidence="7" id="KW-1185">Reference proteome</keyword>
<name>A0ABW1KER0_9ACTN</name>
<keyword evidence="3" id="KW-0378">Hydrolase</keyword>
<proteinExistence type="inferred from homology"/>
<evidence type="ECO:0000256" key="2">
    <source>
        <dbReference type="ARBA" id="ARBA00022723"/>
    </source>
</evidence>
<comment type="caution">
    <text evidence="6">The sequence shown here is derived from an EMBL/GenBank/DDBJ whole genome shotgun (WGS) entry which is preliminary data.</text>
</comment>
<dbReference type="Proteomes" id="UP001596203">
    <property type="component" value="Unassembled WGS sequence"/>
</dbReference>
<dbReference type="SMART" id="SM00849">
    <property type="entry name" value="Lactamase_B"/>
    <property type="match status" value="1"/>
</dbReference>
<dbReference type="EMBL" id="JBHSPR010000020">
    <property type="protein sequence ID" value="MFC6019513.1"/>
    <property type="molecule type" value="Genomic_DNA"/>
</dbReference>
<comment type="similarity">
    <text evidence="1">Belongs to the metallo-beta-lactamase superfamily.</text>
</comment>
<evidence type="ECO:0000256" key="1">
    <source>
        <dbReference type="ARBA" id="ARBA00007749"/>
    </source>
</evidence>
<dbReference type="SUPFAM" id="SSF56281">
    <property type="entry name" value="Metallo-hydrolase/oxidoreductase"/>
    <property type="match status" value="1"/>
</dbReference>
<reference evidence="7" key="1">
    <citation type="journal article" date="2019" name="Int. J. Syst. Evol. Microbiol.">
        <title>The Global Catalogue of Microorganisms (GCM) 10K type strain sequencing project: providing services to taxonomists for standard genome sequencing and annotation.</title>
        <authorList>
            <consortium name="The Broad Institute Genomics Platform"/>
            <consortium name="The Broad Institute Genome Sequencing Center for Infectious Disease"/>
            <person name="Wu L."/>
            <person name="Ma J."/>
        </authorList>
    </citation>
    <scope>NUCLEOTIDE SEQUENCE [LARGE SCALE GENOMIC DNA]</scope>
    <source>
        <strain evidence="7">ZS-35-S2</strain>
    </source>
</reference>
<dbReference type="InterPro" id="IPR051013">
    <property type="entry name" value="MBL_superfamily_lactonases"/>
</dbReference>
<dbReference type="PANTHER" id="PTHR42978:SF6">
    <property type="entry name" value="QUORUM-QUENCHING LACTONASE YTNP-RELATED"/>
    <property type="match status" value="1"/>
</dbReference>
<gene>
    <name evidence="6" type="ORF">ACFP2T_25305</name>
</gene>
<dbReference type="InterPro" id="IPR001279">
    <property type="entry name" value="Metallo-B-lactamas"/>
</dbReference>
<dbReference type="PANTHER" id="PTHR42978">
    <property type="entry name" value="QUORUM-QUENCHING LACTONASE YTNP-RELATED-RELATED"/>
    <property type="match status" value="1"/>
</dbReference>
<dbReference type="InterPro" id="IPR036866">
    <property type="entry name" value="RibonucZ/Hydroxyglut_hydro"/>
</dbReference>
<feature type="domain" description="Metallo-beta-lactamase" evidence="5">
    <location>
        <begin position="59"/>
        <end position="253"/>
    </location>
</feature>
<evidence type="ECO:0000313" key="7">
    <source>
        <dbReference type="Proteomes" id="UP001596203"/>
    </source>
</evidence>
<dbReference type="Gene3D" id="3.60.15.10">
    <property type="entry name" value="Ribonuclease Z/Hydroxyacylglutathione hydrolase-like"/>
    <property type="match status" value="1"/>
</dbReference>
<evidence type="ECO:0000259" key="5">
    <source>
        <dbReference type="SMART" id="SM00849"/>
    </source>
</evidence>
<evidence type="ECO:0000256" key="3">
    <source>
        <dbReference type="ARBA" id="ARBA00022801"/>
    </source>
</evidence>
<evidence type="ECO:0000256" key="4">
    <source>
        <dbReference type="ARBA" id="ARBA00022833"/>
    </source>
</evidence>
<evidence type="ECO:0000313" key="6">
    <source>
        <dbReference type="EMBL" id="MFC6019513.1"/>
    </source>
</evidence>
<dbReference type="RefSeq" id="WP_377425525.1">
    <property type="nucleotide sequence ID" value="NZ_JBHSPR010000020.1"/>
</dbReference>
<sequence length="295" mass="31499">MVNCSVGRATVIALPDAEGLFFQPRAEAFPTATPEHWRLADERDAAAVTADGQWRLPFRCFAIRFDGDPDNGNDGGRVILVDTGVGPADAPAKSWAPVPGRLPAELAAAGITPDEVDTVVLTHMHTDHIGWAVTGNPPTPYFRNARYLLQRAEIDAIRRNGAPGLAEHLLDPLLATGQLSAVDGDEQLATGVRVLSTPGHTPGHQSVLVEADRLTGGPSSTKSDKKGPFLTAEALLLTGDLLVHMVQLVAPELPYAHEDDAVMARRSRERVLGELARRPGARLGTPHLSTPFVPL</sequence>
<keyword evidence="4" id="KW-0862">Zinc</keyword>
<keyword evidence="2" id="KW-0479">Metal-binding</keyword>